<evidence type="ECO:0000313" key="13">
    <source>
        <dbReference type="Proteomes" id="UP000011866"/>
    </source>
</evidence>
<dbReference type="GO" id="GO:0044718">
    <property type="term" value="P:siderophore transmembrane transport"/>
    <property type="evidence" value="ECO:0007669"/>
    <property type="project" value="TreeGrafter"/>
</dbReference>
<dbReference type="eggNOG" id="COG4771">
    <property type="taxonomic scope" value="Bacteria"/>
</dbReference>
<dbReference type="GO" id="GO:0015344">
    <property type="term" value="F:siderophore uptake transmembrane transporter activity"/>
    <property type="evidence" value="ECO:0007669"/>
    <property type="project" value="TreeGrafter"/>
</dbReference>
<dbReference type="Gene3D" id="2.40.170.20">
    <property type="entry name" value="TonB-dependent receptor, beta-barrel domain"/>
    <property type="match status" value="1"/>
</dbReference>
<dbReference type="GO" id="GO:0009279">
    <property type="term" value="C:cell outer membrane"/>
    <property type="evidence" value="ECO:0007669"/>
    <property type="project" value="UniProtKB-SubCell"/>
</dbReference>
<accession>M5DMI6</accession>
<evidence type="ECO:0000256" key="4">
    <source>
        <dbReference type="ARBA" id="ARBA00022692"/>
    </source>
</evidence>
<dbReference type="RefSeq" id="WP_015485837.1">
    <property type="nucleotide sequence ID" value="NC_020888.1"/>
</dbReference>
<keyword evidence="6 8" id="KW-0472">Membrane</keyword>
<dbReference type="InterPro" id="IPR039426">
    <property type="entry name" value="TonB-dep_rcpt-like"/>
</dbReference>
<keyword evidence="2 8" id="KW-0813">Transport</keyword>
<dbReference type="eggNOG" id="COG4206">
    <property type="taxonomic scope" value="Bacteria"/>
</dbReference>
<evidence type="ECO:0000259" key="11">
    <source>
        <dbReference type="Pfam" id="PF07715"/>
    </source>
</evidence>
<sequence>MFLSRTLHSIVLFIVFFMECTGVYASEYDLSEFDLPLLEADIPVVLSAARLKQPRAEVPASVTVIDAEQIAAWGVRTLPELLRFVPGVFVTQDKFEHNDVVAYHGSTAYMSRRLQVLVDGMSVYKGGIAMVVWDDIPIALEDIQRIEFVRGPSSAMYGANAFLGVVSITSKKPADTEGVRISYRGGTQNVRDAMGSVSTIHGKSSSRITVQQTSDDGFDGLQTESSDKLEDSRRHGFATGYYEQDLDSGIQLSFQGGYKYGYTDVRKGLLWQEPRSNFVKAYYGSAQADFNFSSSHQAYLRAYWQFEKRTQEGIACIPTVALDSDLYAEWEVNPQWAKFLGIGLPTAVSSADPATAYASNQLLQQLAFGSSTPNELAAIIEQATGERYTLSQEDVDLAQTVVLRAYDGTGFSQFSQPFCDDANLSYDGQRSDVEWQDTVQWTDTLRSVTGINIRQENINSQTYFDGKVTSYLYRAFGNLEWHAAESIIINVAGTYEYESINSPEFSPHIALNYLFSPRQSVRLVYSTAIRSPDVYEQKPNYSFDVNNLPDNYLGVQEATYFIHQVYDNRRVESEKITSYEVGYYHNISSIGLEMDIKLYRDELTQLISQYVGVAAPSLSNDTEMSIEGVDWQFQWELSGKNWLRFVGAYLDTDVRPGSTYLFSQIEIEEFQTAETRLSAQYSGNISWHHKGEGWNSTLSYFWNSAYDASEADPNDYRRYEVNLQKSWRYRKLTSSVTLFWHHLVDDGELLEADQVYSTNDLYSIRIGVDF</sequence>
<protein>
    <submittedName>
        <fullName evidence="12">Uncharacterized protein</fullName>
    </submittedName>
</protein>
<keyword evidence="13" id="KW-1185">Reference proteome</keyword>
<dbReference type="InterPro" id="IPR036942">
    <property type="entry name" value="Beta-barrel_TonB_sf"/>
</dbReference>
<keyword evidence="3 8" id="KW-1134">Transmembrane beta strand</keyword>
<feature type="domain" description="TonB-dependent receptor-like beta-barrel" evidence="10">
    <location>
        <begin position="281"/>
        <end position="727"/>
    </location>
</feature>
<proteinExistence type="inferred from homology"/>
<dbReference type="HOGENOM" id="CLU_008287_16_0_6"/>
<gene>
    <name evidence="12" type="ORF">TOL_0662</name>
</gene>
<name>M5DMI6_9GAMM</name>
<evidence type="ECO:0000313" key="12">
    <source>
        <dbReference type="EMBL" id="CCU71100.1"/>
    </source>
</evidence>
<evidence type="ECO:0000256" key="5">
    <source>
        <dbReference type="ARBA" id="ARBA00023077"/>
    </source>
</evidence>
<reference evidence="12 13" key="1">
    <citation type="journal article" date="2013" name="Genome Announc.">
        <title>Genome Sequence of Thalassolituus oleivorans MIL-1 (DSM 14913T).</title>
        <authorList>
            <person name="Golyshin P.N."/>
            <person name="Werner J."/>
            <person name="Chernikova T.N."/>
            <person name="Tran H."/>
            <person name="Ferrer M."/>
            <person name="Yakimov M.M."/>
            <person name="Teeling H."/>
            <person name="Golyshina O.V."/>
        </authorList>
    </citation>
    <scope>NUCLEOTIDE SEQUENCE [LARGE SCALE GENOMIC DNA]</scope>
    <source>
        <strain evidence="12 13">MIL-1</strain>
    </source>
</reference>
<dbReference type="InterPro" id="IPR000531">
    <property type="entry name" value="Beta-barrel_TonB"/>
</dbReference>
<feature type="domain" description="TonB-dependent receptor plug" evidence="11">
    <location>
        <begin position="56"/>
        <end position="165"/>
    </location>
</feature>
<dbReference type="Proteomes" id="UP000011866">
    <property type="component" value="Chromosome"/>
</dbReference>
<evidence type="ECO:0000256" key="2">
    <source>
        <dbReference type="ARBA" id="ARBA00022448"/>
    </source>
</evidence>
<dbReference type="AlphaFoldDB" id="M5DMI6"/>
<dbReference type="GeneID" id="79175631"/>
<dbReference type="STRING" id="187493.CN03_14785"/>
<dbReference type="SUPFAM" id="SSF56935">
    <property type="entry name" value="Porins"/>
    <property type="match status" value="1"/>
</dbReference>
<evidence type="ECO:0000256" key="3">
    <source>
        <dbReference type="ARBA" id="ARBA00022452"/>
    </source>
</evidence>
<keyword evidence="5 9" id="KW-0798">TonB box</keyword>
<dbReference type="PANTHER" id="PTHR30069">
    <property type="entry name" value="TONB-DEPENDENT OUTER MEMBRANE RECEPTOR"/>
    <property type="match status" value="1"/>
</dbReference>
<dbReference type="PROSITE" id="PS52016">
    <property type="entry name" value="TONB_DEPENDENT_REC_3"/>
    <property type="match status" value="1"/>
</dbReference>
<keyword evidence="7 8" id="KW-0998">Cell outer membrane</keyword>
<evidence type="ECO:0000259" key="10">
    <source>
        <dbReference type="Pfam" id="PF00593"/>
    </source>
</evidence>
<dbReference type="Gene3D" id="2.170.130.10">
    <property type="entry name" value="TonB-dependent receptor, plug domain"/>
    <property type="match status" value="1"/>
</dbReference>
<dbReference type="InterPro" id="IPR037066">
    <property type="entry name" value="Plug_dom_sf"/>
</dbReference>
<dbReference type="Pfam" id="PF07715">
    <property type="entry name" value="Plug"/>
    <property type="match status" value="1"/>
</dbReference>
<evidence type="ECO:0000256" key="6">
    <source>
        <dbReference type="ARBA" id="ARBA00023136"/>
    </source>
</evidence>
<dbReference type="EMBL" id="HF680312">
    <property type="protein sequence ID" value="CCU71100.1"/>
    <property type="molecule type" value="Genomic_DNA"/>
</dbReference>
<dbReference type="PANTHER" id="PTHR30069:SF27">
    <property type="entry name" value="BLL4766 PROTEIN"/>
    <property type="match status" value="1"/>
</dbReference>
<comment type="similarity">
    <text evidence="8 9">Belongs to the TonB-dependent receptor family.</text>
</comment>
<comment type="subcellular location">
    <subcellularLocation>
        <location evidence="1 8">Cell outer membrane</location>
        <topology evidence="1 8">Multi-pass membrane protein</topology>
    </subcellularLocation>
</comment>
<dbReference type="InterPro" id="IPR012910">
    <property type="entry name" value="Plug_dom"/>
</dbReference>
<keyword evidence="4 8" id="KW-0812">Transmembrane</keyword>
<evidence type="ECO:0000256" key="8">
    <source>
        <dbReference type="PROSITE-ProRule" id="PRU01360"/>
    </source>
</evidence>
<evidence type="ECO:0000256" key="1">
    <source>
        <dbReference type="ARBA" id="ARBA00004571"/>
    </source>
</evidence>
<dbReference type="Pfam" id="PF00593">
    <property type="entry name" value="TonB_dep_Rec_b-barrel"/>
    <property type="match status" value="1"/>
</dbReference>
<evidence type="ECO:0000256" key="9">
    <source>
        <dbReference type="RuleBase" id="RU003357"/>
    </source>
</evidence>
<evidence type="ECO:0000256" key="7">
    <source>
        <dbReference type="ARBA" id="ARBA00023237"/>
    </source>
</evidence>
<dbReference type="KEGG" id="tol:TOL_0662"/>
<organism evidence="12 13">
    <name type="scientific">Thalassolituus oleivorans MIL-1</name>
    <dbReference type="NCBI Taxonomy" id="1298593"/>
    <lineage>
        <taxon>Bacteria</taxon>
        <taxon>Pseudomonadati</taxon>
        <taxon>Pseudomonadota</taxon>
        <taxon>Gammaproteobacteria</taxon>
        <taxon>Oceanospirillales</taxon>
        <taxon>Oceanospirillaceae</taxon>
        <taxon>Thalassolituus</taxon>
    </lineage>
</organism>